<dbReference type="Proteomes" id="UP000258309">
    <property type="component" value="Unassembled WGS sequence"/>
</dbReference>
<evidence type="ECO:0000256" key="3">
    <source>
        <dbReference type="ARBA" id="ARBA00022643"/>
    </source>
</evidence>
<dbReference type="InterPro" id="IPR001155">
    <property type="entry name" value="OxRdtase_FMN_N"/>
</dbReference>
<gene>
    <name evidence="7" type="ORF">B7463_g1461</name>
</gene>
<evidence type="ECO:0000256" key="1">
    <source>
        <dbReference type="ARBA" id="ARBA00001917"/>
    </source>
</evidence>
<comment type="caution">
    <text evidence="7">The sequence shown here is derived from an EMBL/GenBank/DDBJ whole genome shotgun (WGS) entry which is preliminary data.</text>
</comment>
<dbReference type="InterPro" id="IPR044152">
    <property type="entry name" value="YqjM-like"/>
</dbReference>
<evidence type="ECO:0000256" key="4">
    <source>
        <dbReference type="ARBA" id="ARBA00022857"/>
    </source>
</evidence>
<dbReference type="Pfam" id="PF00724">
    <property type="entry name" value="Oxidored_FMN"/>
    <property type="match status" value="1"/>
</dbReference>
<evidence type="ECO:0000256" key="2">
    <source>
        <dbReference type="ARBA" id="ARBA00022630"/>
    </source>
</evidence>
<evidence type="ECO:0000313" key="7">
    <source>
        <dbReference type="EMBL" id="RFU34889.1"/>
    </source>
</evidence>
<comment type="cofactor">
    <cofactor evidence="1">
        <name>FMN</name>
        <dbReference type="ChEBI" id="CHEBI:58210"/>
    </cofactor>
</comment>
<dbReference type="SUPFAM" id="SSF51395">
    <property type="entry name" value="FMN-linked oxidoreductases"/>
    <property type="match status" value="1"/>
</dbReference>
<keyword evidence="5" id="KW-0560">Oxidoreductase</keyword>
<dbReference type="GO" id="GO:0003959">
    <property type="term" value="F:NADPH dehydrogenase activity"/>
    <property type="evidence" value="ECO:0007669"/>
    <property type="project" value="InterPro"/>
</dbReference>
<reference evidence="7 8" key="1">
    <citation type="submission" date="2018-05" db="EMBL/GenBank/DDBJ databases">
        <title>Draft genome sequence of Scytalidium lignicola DSM 105466, a ubiquitous saprotrophic fungus.</title>
        <authorList>
            <person name="Buettner E."/>
            <person name="Gebauer A.M."/>
            <person name="Hofrichter M."/>
            <person name="Liers C."/>
            <person name="Kellner H."/>
        </authorList>
    </citation>
    <scope>NUCLEOTIDE SEQUENCE [LARGE SCALE GENOMIC DNA]</scope>
    <source>
        <strain evidence="7 8">DSM 105466</strain>
    </source>
</reference>
<feature type="non-terminal residue" evidence="7">
    <location>
        <position position="450"/>
    </location>
</feature>
<evidence type="ECO:0000313" key="8">
    <source>
        <dbReference type="Proteomes" id="UP000258309"/>
    </source>
</evidence>
<dbReference type="InterPro" id="IPR013785">
    <property type="entry name" value="Aldolase_TIM"/>
</dbReference>
<protein>
    <recommendedName>
        <fullName evidence="6">NADH:flavin oxidoreductase/NADH oxidase N-terminal domain-containing protein</fullName>
    </recommendedName>
</protein>
<dbReference type="AlphaFoldDB" id="A0A3E2HNC2"/>
<dbReference type="OMA" id="AHQIRWG"/>
<keyword evidence="3" id="KW-0288">FMN</keyword>
<feature type="domain" description="NADH:flavin oxidoreductase/NADH oxidase N-terminal" evidence="6">
    <location>
        <begin position="69"/>
        <end position="414"/>
    </location>
</feature>
<accession>A0A3E2HNC2</accession>
<name>A0A3E2HNC2_SCYLI</name>
<organism evidence="7 8">
    <name type="scientific">Scytalidium lignicola</name>
    <name type="common">Hyphomycete</name>
    <dbReference type="NCBI Taxonomy" id="5539"/>
    <lineage>
        <taxon>Eukaryota</taxon>
        <taxon>Fungi</taxon>
        <taxon>Dikarya</taxon>
        <taxon>Ascomycota</taxon>
        <taxon>Pezizomycotina</taxon>
        <taxon>Leotiomycetes</taxon>
        <taxon>Leotiomycetes incertae sedis</taxon>
        <taxon>Scytalidium</taxon>
    </lineage>
</organism>
<evidence type="ECO:0000256" key="5">
    <source>
        <dbReference type="ARBA" id="ARBA00023002"/>
    </source>
</evidence>
<feature type="non-terminal residue" evidence="7">
    <location>
        <position position="1"/>
    </location>
</feature>
<dbReference type="PANTHER" id="PTHR43303:SF4">
    <property type="entry name" value="NADPH DEHYDROGENASE C23G7.10C-RELATED"/>
    <property type="match status" value="1"/>
</dbReference>
<dbReference type="EMBL" id="NCSJ02000015">
    <property type="protein sequence ID" value="RFU34889.1"/>
    <property type="molecule type" value="Genomic_DNA"/>
</dbReference>
<dbReference type="CDD" id="cd02932">
    <property type="entry name" value="OYE_YqiM_FMN"/>
    <property type="match status" value="1"/>
</dbReference>
<evidence type="ECO:0000259" key="6">
    <source>
        <dbReference type="Pfam" id="PF00724"/>
    </source>
</evidence>
<dbReference type="GO" id="GO:0050661">
    <property type="term" value="F:NADP binding"/>
    <property type="evidence" value="ECO:0007669"/>
    <property type="project" value="InterPro"/>
</dbReference>
<dbReference type="PANTHER" id="PTHR43303">
    <property type="entry name" value="NADPH DEHYDROGENASE C23G7.10C-RELATED"/>
    <property type="match status" value="1"/>
</dbReference>
<keyword evidence="4" id="KW-0521">NADP</keyword>
<keyword evidence="2" id="KW-0285">Flavoprotein</keyword>
<keyword evidence="8" id="KW-1185">Reference proteome</keyword>
<dbReference type="Gene3D" id="3.20.20.70">
    <property type="entry name" value="Aldolase class I"/>
    <property type="match status" value="1"/>
</dbReference>
<dbReference type="STRING" id="5539.A0A3E2HNC2"/>
<dbReference type="GO" id="GO:0010181">
    <property type="term" value="F:FMN binding"/>
    <property type="evidence" value="ECO:0007669"/>
    <property type="project" value="InterPro"/>
</dbReference>
<proteinExistence type="predicted"/>
<dbReference type="OrthoDB" id="72788at2759"/>
<sequence length="450" mass="48663">MADHICPTTISPVRRKGSISCTDRIIKAPHPLENVAASKIPYYTPQQTIPAGTAILHPDAEDKVDTLAKIFQPLVLRGLHLQNRILVSPMCQYSAIDGHLTDWHLAHLGGIMQRGPGLTVIEATAVTPEGRITPQDSGLWQDSQIEPLKRIVDFAHGQNQFIAIQLAHAGRKASTVAPWIDRKSAAPEEAGGWPDRVISASDIPYDEHTCVPRAMTLADIVSFKNSFMDAVHRALKAGVDAIEIHAAHGYLLHATLSAATNRLPEPYGGSLENRMRLLLELTEEVRATLPSSMPLLVRIPGNDWLDHKPELHGWTVDEAATLGLELSKLNVDLLDVSSGGLVAEQKIISGPSYQAPFSHAVKKACSGSKTQVGTVGMITTGKQAEKILEDGMADVIFVGRAFLKNTGLVWQWAEELGVEVRAANQIGWGFGQRPGGGVSKAIPVLKSRGE</sequence>